<evidence type="ECO:0000259" key="9">
    <source>
        <dbReference type="Pfam" id="PF01545"/>
    </source>
</evidence>
<dbReference type="Pfam" id="PF01545">
    <property type="entry name" value="Cation_efflux"/>
    <property type="match status" value="1"/>
</dbReference>
<comment type="similarity">
    <text evidence="2">Belongs to the cation diffusion facilitator (CDF) transporter (TC 2.A.4) family. SLC30A subfamily.</text>
</comment>
<feature type="transmembrane region" description="Helical" evidence="8">
    <location>
        <begin position="17"/>
        <end position="44"/>
    </location>
</feature>
<dbReference type="InterPro" id="IPR050681">
    <property type="entry name" value="CDF/SLC30A"/>
</dbReference>
<proteinExistence type="inferred from homology"/>
<sequence length="305" mass="31262">MGAGHDHGTAGVPRGRLAVVFGLTAAVFAAEVVGALATGSLALLTDAGHMLVDVIGLGVALGAAQLMLRPAAGSRTWGLARIEVLAAGAQAALLALVGVFSIVEGVRRLLSPPEVAAGGVLVFGAIGLAANIAGLCVLLGARGSGLSARAAFLEVCADAAGSVAVIAAAAVMALTGWQRADAVAGLVIGALILPRAWAILRETLGILLEQAPAELDLDEVRTHIESRPHVVGVHDLHVSRIGSQLPVLTAHVALQDECFFDGHVPEILGDVQRCLATHFDVPIEHATIQCERRRDAAHEDLPHTH</sequence>
<dbReference type="InterPro" id="IPR027470">
    <property type="entry name" value="Cation_efflux_CTD"/>
</dbReference>
<evidence type="ECO:0000256" key="3">
    <source>
        <dbReference type="ARBA" id="ARBA00022448"/>
    </source>
</evidence>
<keyword evidence="6" id="KW-0406">Ion transport</keyword>
<dbReference type="Gene3D" id="1.20.1510.10">
    <property type="entry name" value="Cation efflux protein transmembrane domain"/>
    <property type="match status" value="1"/>
</dbReference>
<keyword evidence="4 8" id="KW-0812">Transmembrane</keyword>
<feature type="transmembrane region" description="Helical" evidence="8">
    <location>
        <begin position="151"/>
        <end position="176"/>
    </location>
</feature>
<feature type="transmembrane region" description="Helical" evidence="8">
    <location>
        <begin position="182"/>
        <end position="200"/>
    </location>
</feature>
<dbReference type="Pfam" id="PF16916">
    <property type="entry name" value="ZT_dimer"/>
    <property type="match status" value="1"/>
</dbReference>
<evidence type="ECO:0000256" key="5">
    <source>
        <dbReference type="ARBA" id="ARBA00022989"/>
    </source>
</evidence>
<evidence type="ECO:0000256" key="7">
    <source>
        <dbReference type="ARBA" id="ARBA00023136"/>
    </source>
</evidence>
<dbReference type="InterPro" id="IPR027469">
    <property type="entry name" value="Cation_efflux_TMD_sf"/>
</dbReference>
<dbReference type="PANTHER" id="PTHR11562">
    <property type="entry name" value="CATION EFFLUX PROTEIN/ ZINC TRANSPORTER"/>
    <property type="match status" value="1"/>
</dbReference>
<evidence type="ECO:0000256" key="4">
    <source>
        <dbReference type="ARBA" id="ARBA00022692"/>
    </source>
</evidence>
<feature type="domain" description="Cation efflux protein transmembrane" evidence="9">
    <location>
        <begin position="18"/>
        <end position="208"/>
    </location>
</feature>
<dbReference type="PANTHER" id="PTHR11562:SF17">
    <property type="entry name" value="RE54080P-RELATED"/>
    <property type="match status" value="1"/>
</dbReference>
<reference evidence="11 12" key="1">
    <citation type="submission" date="2020-01" db="EMBL/GenBank/DDBJ databases">
        <authorList>
            <person name="Deng T."/>
        </authorList>
    </citation>
    <scope>NUCLEOTIDE SEQUENCE [LARGE SCALE GENOMIC DNA]</scope>
    <source>
        <strain evidence="11 12">5221</strain>
    </source>
</reference>
<evidence type="ECO:0000256" key="1">
    <source>
        <dbReference type="ARBA" id="ARBA00004141"/>
    </source>
</evidence>
<feature type="transmembrane region" description="Helical" evidence="8">
    <location>
        <begin position="80"/>
        <end position="103"/>
    </location>
</feature>
<evidence type="ECO:0000313" key="11">
    <source>
        <dbReference type="EMBL" id="MYM20252.1"/>
    </source>
</evidence>
<evidence type="ECO:0000259" key="10">
    <source>
        <dbReference type="Pfam" id="PF16916"/>
    </source>
</evidence>
<comment type="caution">
    <text evidence="11">The sequence shown here is derived from an EMBL/GenBank/DDBJ whole genome shotgun (WGS) entry which is preliminary data.</text>
</comment>
<dbReference type="InterPro" id="IPR058533">
    <property type="entry name" value="Cation_efflux_TM"/>
</dbReference>
<dbReference type="NCBIfam" id="TIGR01297">
    <property type="entry name" value="CDF"/>
    <property type="match status" value="1"/>
</dbReference>
<protein>
    <submittedName>
        <fullName evidence="11">Cation diffusion facilitator family transporter</fullName>
    </submittedName>
</protein>
<evidence type="ECO:0000256" key="6">
    <source>
        <dbReference type="ARBA" id="ARBA00023065"/>
    </source>
</evidence>
<organism evidence="11 12">
    <name type="scientific">Brevibacterium rongguiense</name>
    <dbReference type="NCBI Taxonomy" id="2695267"/>
    <lineage>
        <taxon>Bacteria</taxon>
        <taxon>Bacillati</taxon>
        <taxon>Actinomycetota</taxon>
        <taxon>Actinomycetes</taxon>
        <taxon>Micrococcales</taxon>
        <taxon>Brevibacteriaceae</taxon>
        <taxon>Brevibacterium</taxon>
    </lineage>
</organism>
<dbReference type="InterPro" id="IPR002524">
    <property type="entry name" value="Cation_efflux"/>
</dbReference>
<comment type="subcellular location">
    <subcellularLocation>
        <location evidence="1">Membrane</location>
        <topology evidence="1">Multi-pass membrane protein</topology>
    </subcellularLocation>
</comment>
<dbReference type="GO" id="GO:0005385">
    <property type="term" value="F:zinc ion transmembrane transporter activity"/>
    <property type="evidence" value="ECO:0007669"/>
    <property type="project" value="TreeGrafter"/>
</dbReference>
<dbReference type="RefSeq" id="WP_160953674.1">
    <property type="nucleotide sequence ID" value="NZ_WWEQ01000043.1"/>
</dbReference>
<keyword evidence="5 8" id="KW-1133">Transmembrane helix</keyword>
<evidence type="ECO:0000256" key="2">
    <source>
        <dbReference type="ARBA" id="ARBA00008873"/>
    </source>
</evidence>
<keyword evidence="12" id="KW-1185">Reference proteome</keyword>
<dbReference type="EMBL" id="WWEQ01000043">
    <property type="protein sequence ID" value="MYM20252.1"/>
    <property type="molecule type" value="Genomic_DNA"/>
</dbReference>
<dbReference type="AlphaFoldDB" id="A0A6N9H9S2"/>
<dbReference type="SUPFAM" id="SSF160240">
    <property type="entry name" value="Cation efflux protein cytoplasmic domain-like"/>
    <property type="match status" value="1"/>
</dbReference>
<accession>A0A6N9H9S2</accession>
<dbReference type="SUPFAM" id="SSF161111">
    <property type="entry name" value="Cation efflux protein transmembrane domain-like"/>
    <property type="match status" value="1"/>
</dbReference>
<keyword evidence="7 8" id="KW-0472">Membrane</keyword>
<dbReference type="GO" id="GO:0005886">
    <property type="term" value="C:plasma membrane"/>
    <property type="evidence" value="ECO:0007669"/>
    <property type="project" value="TreeGrafter"/>
</dbReference>
<feature type="transmembrane region" description="Helical" evidence="8">
    <location>
        <begin position="115"/>
        <end position="139"/>
    </location>
</feature>
<gene>
    <name evidence="11" type="ORF">GSY69_09815</name>
</gene>
<evidence type="ECO:0000256" key="8">
    <source>
        <dbReference type="SAM" id="Phobius"/>
    </source>
</evidence>
<feature type="transmembrane region" description="Helical" evidence="8">
    <location>
        <begin position="50"/>
        <end position="68"/>
    </location>
</feature>
<dbReference type="InterPro" id="IPR036837">
    <property type="entry name" value="Cation_efflux_CTD_sf"/>
</dbReference>
<keyword evidence="3" id="KW-0813">Transport</keyword>
<evidence type="ECO:0000313" key="12">
    <source>
        <dbReference type="Proteomes" id="UP000469215"/>
    </source>
</evidence>
<feature type="domain" description="Cation efflux protein cytoplasmic" evidence="10">
    <location>
        <begin position="213"/>
        <end position="292"/>
    </location>
</feature>
<name>A0A6N9H9S2_9MICO</name>
<dbReference type="Proteomes" id="UP000469215">
    <property type="component" value="Unassembled WGS sequence"/>
</dbReference>